<comment type="caution">
    <text evidence="6">The sequence shown here is derived from an EMBL/GenBank/DDBJ whole genome shotgun (WGS) entry which is preliminary data.</text>
</comment>
<accession>A0A1Q8QA91</accession>
<evidence type="ECO:0000256" key="4">
    <source>
        <dbReference type="ARBA" id="ARBA00023136"/>
    </source>
</evidence>
<feature type="transmembrane region" description="Helical" evidence="5">
    <location>
        <begin position="6"/>
        <end position="26"/>
    </location>
</feature>
<dbReference type="GO" id="GO:0004671">
    <property type="term" value="F:protein C-terminal S-isoprenylcysteine carboxyl O-methyltransferase activity"/>
    <property type="evidence" value="ECO:0007669"/>
    <property type="project" value="InterPro"/>
</dbReference>
<keyword evidence="4 5" id="KW-0472">Membrane</keyword>
<keyword evidence="6" id="KW-0808">Transferase</keyword>
<proteinExistence type="predicted"/>
<dbReference type="PANTHER" id="PTHR43847">
    <property type="entry name" value="BLL3993 PROTEIN"/>
    <property type="match status" value="1"/>
</dbReference>
<dbReference type="EMBL" id="MSDU01000002">
    <property type="protein sequence ID" value="OLN24259.1"/>
    <property type="molecule type" value="Genomic_DNA"/>
</dbReference>
<reference evidence="6 7" key="1">
    <citation type="submission" date="2016-12" db="EMBL/GenBank/DDBJ databases">
        <title>Domibacillus antri genome sequencing.</title>
        <authorList>
            <person name="Verma A."/>
            <person name="Krishnamurthi S."/>
        </authorList>
    </citation>
    <scope>NUCLEOTIDE SEQUENCE [LARGE SCALE GENOMIC DNA]</scope>
    <source>
        <strain evidence="6 7">XD80</strain>
    </source>
</reference>
<dbReference type="InterPro" id="IPR052527">
    <property type="entry name" value="Metal_cation-efflux_comp"/>
</dbReference>
<dbReference type="STRING" id="1714264.BTO30_00170"/>
<feature type="transmembrane region" description="Helical" evidence="5">
    <location>
        <begin position="47"/>
        <end position="68"/>
    </location>
</feature>
<dbReference type="GO" id="GO:0032259">
    <property type="term" value="P:methylation"/>
    <property type="evidence" value="ECO:0007669"/>
    <property type="project" value="UniProtKB-KW"/>
</dbReference>
<evidence type="ECO:0000256" key="1">
    <source>
        <dbReference type="ARBA" id="ARBA00004141"/>
    </source>
</evidence>
<evidence type="ECO:0000256" key="2">
    <source>
        <dbReference type="ARBA" id="ARBA00022692"/>
    </source>
</evidence>
<keyword evidence="6" id="KW-0489">Methyltransferase</keyword>
<feature type="transmembrane region" description="Helical" evidence="5">
    <location>
        <begin position="74"/>
        <end position="95"/>
    </location>
</feature>
<evidence type="ECO:0000313" key="6">
    <source>
        <dbReference type="EMBL" id="OLN24259.1"/>
    </source>
</evidence>
<sequence>MGGGSVRLFLIVIIVVCSQRLVELFIAQRNEKWMRRQGAYEAGAEHYPLIVALHIGFFISLAAEVIIIERSLSPWWPILLSLFILAQAGRVWSLVSLGRFWNTKILILPGANVVRRGPYRWIRHPNYLVVATEILILPLLFQAYYTALIFSLLNGIVLVIRISVEEKALMEATDYGQIFRTD</sequence>
<gene>
    <name evidence="6" type="ORF">BTO30_00170</name>
</gene>
<keyword evidence="2 5" id="KW-0812">Transmembrane</keyword>
<keyword evidence="3 5" id="KW-1133">Transmembrane helix</keyword>
<comment type="subcellular location">
    <subcellularLocation>
        <location evidence="1">Membrane</location>
        <topology evidence="1">Multi-pass membrane protein</topology>
    </subcellularLocation>
</comment>
<organism evidence="6 7">
    <name type="scientific">Domibacillus antri</name>
    <dbReference type="NCBI Taxonomy" id="1714264"/>
    <lineage>
        <taxon>Bacteria</taxon>
        <taxon>Bacillati</taxon>
        <taxon>Bacillota</taxon>
        <taxon>Bacilli</taxon>
        <taxon>Bacillales</taxon>
        <taxon>Bacillaceae</taxon>
        <taxon>Domibacillus</taxon>
    </lineage>
</organism>
<evidence type="ECO:0000256" key="5">
    <source>
        <dbReference type="SAM" id="Phobius"/>
    </source>
</evidence>
<keyword evidence="7" id="KW-1185">Reference proteome</keyword>
<evidence type="ECO:0000256" key="3">
    <source>
        <dbReference type="ARBA" id="ARBA00022989"/>
    </source>
</evidence>
<dbReference type="Gene3D" id="1.20.120.1630">
    <property type="match status" value="1"/>
</dbReference>
<feature type="transmembrane region" description="Helical" evidence="5">
    <location>
        <begin position="125"/>
        <end position="141"/>
    </location>
</feature>
<name>A0A1Q8QA91_9BACI</name>
<dbReference type="RefSeq" id="WP_075396699.1">
    <property type="nucleotide sequence ID" value="NZ_MSDU01000002.1"/>
</dbReference>
<dbReference type="PANTHER" id="PTHR43847:SF1">
    <property type="entry name" value="BLL3993 PROTEIN"/>
    <property type="match status" value="1"/>
</dbReference>
<dbReference type="GO" id="GO:0016020">
    <property type="term" value="C:membrane"/>
    <property type="evidence" value="ECO:0007669"/>
    <property type="project" value="UniProtKB-SubCell"/>
</dbReference>
<evidence type="ECO:0000313" key="7">
    <source>
        <dbReference type="Proteomes" id="UP000185568"/>
    </source>
</evidence>
<dbReference type="InterPro" id="IPR007269">
    <property type="entry name" value="ICMT_MeTrfase"/>
</dbReference>
<dbReference type="Proteomes" id="UP000185568">
    <property type="component" value="Unassembled WGS sequence"/>
</dbReference>
<dbReference type="AlphaFoldDB" id="A0A1Q8QA91"/>
<dbReference type="Pfam" id="PF04140">
    <property type="entry name" value="ICMT"/>
    <property type="match status" value="1"/>
</dbReference>
<protein>
    <submittedName>
        <fullName evidence="6">Isoprenylcysteine carboxyl methyltransferase</fullName>
    </submittedName>
</protein>
<dbReference type="OrthoDB" id="7203053at2"/>